<keyword evidence="3" id="KW-1185">Reference proteome</keyword>
<dbReference type="PANTHER" id="PTHR33734:SF22">
    <property type="entry name" value="MEMBRANE-BOUND LYTIC MUREIN TRANSGLYCOSYLASE D"/>
    <property type="match status" value="1"/>
</dbReference>
<evidence type="ECO:0000259" key="1">
    <source>
        <dbReference type="PROSITE" id="PS51782"/>
    </source>
</evidence>
<dbReference type="PROSITE" id="PS51782">
    <property type="entry name" value="LYSM"/>
    <property type="match status" value="3"/>
</dbReference>
<protein>
    <submittedName>
        <fullName evidence="2">LysM peptidoglycan-binding domain-containing protein</fullName>
    </submittedName>
</protein>
<evidence type="ECO:0000313" key="2">
    <source>
        <dbReference type="EMBL" id="WZP17332.1"/>
    </source>
</evidence>
<dbReference type="Gene3D" id="3.10.350.10">
    <property type="entry name" value="LysM domain"/>
    <property type="match status" value="1"/>
</dbReference>
<dbReference type="SMART" id="SM00257">
    <property type="entry name" value="LysM"/>
    <property type="match status" value="3"/>
</dbReference>
<organism evidence="2 3">
    <name type="scientific">Arthrobacter citreus</name>
    <dbReference type="NCBI Taxonomy" id="1670"/>
    <lineage>
        <taxon>Bacteria</taxon>
        <taxon>Bacillati</taxon>
        <taxon>Actinomycetota</taxon>
        <taxon>Actinomycetes</taxon>
        <taxon>Micrococcales</taxon>
        <taxon>Micrococcaceae</taxon>
        <taxon>Arthrobacter</taxon>
    </lineage>
</organism>
<gene>
    <name evidence="2" type="ORF">AAE021_07175</name>
</gene>
<dbReference type="InterPro" id="IPR036779">
    <property type="entry name" value="LysM_dom_sf"/>
</dbReference>
<dbReference type="InterPro" id="IPR018392">
    <property type="entry name" value="LysM"/>
</dbReference>
<feature type="domain" description="LysM" evidence="1">
    <location>
        <begin position="92"/>
        <end position="136"/>
    </location>
</feature>
<proteinExistence type="predicted"/>
<dbReference type="Pfam" id="PF01476">
    <property type="entry name" value="LysM"/>
    <property type="match status" value="3"/>
</dbReference>
<reference evidence="2 3" key="1">
    <citation type="submission" date="2024-04" db="EMBL/GenBank/DDBJ databases">
        <title>Arthrobacter sp. from Plains bison fecal sample.</title>
        <authorList>
            <person name="Ruzzini A."/>
        </authorList>
    </citation>
    <scope>NUCLEOTIDE SEQUENCE [LARGE SCALE GENOMIC DNA]</scope>
    <source>
        <strain evidence="2 3">EINP1</strain>
    </source>
</reference>
<dbReference type="EMBL" id="CP151657">
    <property type="protein sequence ID" value="WZP17332.1"/>
    <property type="molecule type" value="Genomic_DNA"/>
</dbReference>
<dbReference type="PANTHER" id="PTHR33734">
    <property type="entry name" value="LYSM DOMAIN-CONTAINING GPI-ANCHORED PROTEIN 2"/>
    <property type="match status" value="1"/>
</dbReference>
<feature type="domain" description="LysM" evidence="1">
    <location>
        <begin position="159"/>
        <end position="209"/>
    </location>
</feature>
<dbReference type="CDD" id="cd00118">
    <property type="entry name" value="LysM"/>
    <property type="match status" value="3"/>
</dbReference>
<dbReference type="Proteomes" id="UP001448858">
    <property type="component" value="Chromosome"/>
</dbReference>
<accession>A0ABZ2ZYQ0</accession>
<feature type="domain" description="LysM" evidence="1">
    <location>
        <begin position="232"/>
        <end position="277"/>
    </location>
</feature>
<sequence>MTGTRGSSGNKTTTRTTLARVVGGAGVVLVLSAGMVSCSSEPLPPKAALTVVNAPAEAASASAEADPTAAPAKPPVQTAAGAVVYDSFGNTDFYTTLSGDTAASVAESFGLSEAKLSEFNALVPGVPMTPGTRLRLIPAEGPMAGAMGAAVVDADGIPTSYVVEPEDSTEGISYRFGITSDQLAEANKVPYVHEVGNEYFLLAGRRIELQKKPVDSSSGTGTTIDNSFGEHIFYTSVVGDSLDSLGYKFRCTTEQLLRYNPSLTTSGPIPAGTKVRLMPGELPITGATGSFTADADGVPHTYTTAPGDTERQVAFRFRLADIVDLTSANLSLTQEGLTWYAYTDSWELVPGQTISLDRSQPIRK</sequence>
<dbReference type="RefSeq" id="WP_342024929.1">
    <property type="nucleotide sequence ID" value="NZ_CP151657.1"/>
</dbReference>
<evidence type="ECO:0000313" key="3">
    <source>
        <dbReference type="Proteomes" id="UP001448858"/>
    </source>
</evidence>
<name>A0ABZ2ZYQ0_9MICC</name>